<evidence type="ECO:0000259" key="6">
    <source>
        <dbReference type="Pfam" id="PF04082"/>
    </source>
</evidence>
<evidence type="ECO:0000313" key="8">
    <source>
        <dbReference type="Proteomes" id="UP000076727"/>
    </source>
</evidence>
<name>A0A165NLB0_9APHY</name>
<sequence>MIVNAFLVHADQVAFFLHRARFLAMMQMAMQADAGQAAPLPPALTNAVYLWGVRFLNADAMLVYEPLYLARAVQALRSTLASMSASTTIHVIQANVLLANYHFATGHMMEGLHYCNAAVALALSCRLYEIRSVHAQPRAGSFHAMDFDLPPPNDAIEEGERVRAFWHVYVLDQMWAYARKVPARFSASSGPSIDTPWPMEADDYPSGRFPPGVRGSQTVDEFIRGNPQNDRGGASRAALYAKAATLLGRSTMLSKQWSSTAADAERFAAEFVNLDGLVDRFAHALAPVETAPDPQTASKLLLVHTLACVASIQLHKGFRQGDAPIANKDYGTALDVTLALDAINPAQVTFVNPIFAILWTSVSRALIAEMVRLRGVWASASVQVGHSSAGDELQIVENEHSKVVAALAKITATMTALSSACPLMASQAAKIDQMVAQAG</sequence>
<evidence type="ECO:0000256" key="4">
    <source>
        <dbReference type="ARBA" id="ARBA00023163"/>
    </source>
</evidence>
<dbReference type="PANTHER" id="PTHR47338:SF29">
    <property type="entry name" value="ZN(2)-C6 FUNGAL-TYPE DOMAIN-CONTAINING PROTEIN"/>
    <property type="match status" value="1"/>
</dbReference>
<dbReference type="EMBL" id="KV429080">
    <property type="protein sequence ID" value="KZT67106.1"/>
    <property type="molecule type" value="Genomic_DNA"/>
</dbReference>
<evidence type="ECO:0000256" key="3">
    <source>
        <dbReference type="ARBA" id="ARBA00023015"/>
    </source>
</evidence>
<dbReference type="InterPro" id="IPR050815">
    <property type="entry name" value="TF_fung"/>
</dbReference>
<evidence type="ECO:0000256" key="1">
    <source>
        <dbReference type="ARBA" id="ARBA00004123"/>
    </source>
</evidence>
<feature type="domain" description="Xylanolytic transcriptional activator regulatory" evidence="6">
    <location>
        <begin position="15"/>
        <end position="183"/>
    </location>
</feature>
<dbReference type="Proteomes" id="UP000076727">
    <property type="component" value="Unassembled WGS sequence"/>
</dbReference>
<keyword evidence="8" id="KW-1185">Reference proteome</keyword>
<dbReference type="OrthoDB" id="2309723at2759"/>
<keyword evidence="4" id="KW-0804">Transcription</keyword>
<dbReference type="GO" id="GO:0003677">
    <property type="term" value="F:DNA binding"/>
    <property type="evidence" value="ECO:0007669"/>
    <property type="project" value="InterPro"/>
</dbReference>
<dbReference type="GO" id="GO:0006351">
    <property type="term" value="P:DNA-templated transcription"/>
    <property type="evidence" value="ECO:0007669"/>
    <property type="project" value="InterPro"/>
</dbReference>
<keyword evidence="3" id="KW-0805">Transcription regulation</keyword>
<evidence type="ECO:0000256" key="5">
    <source>
        <dbReference type="ARBA" id="ARBA00023242"/>
    </source>
</evidence>
<organism evidence="7 8">
    <name type="scientific">Daedalea quercina L-15889</name>
    <dbReference type="NCBI Taxonomy" id="1314783"/>
    <lineage>
        <taxon>Eukaryota</taxon>
        <taxon>Fungi</taxon>
        <taxon>Dikarya</taxon>
        <taxon>Basidiomycota</taxon>
        <taxon>Agaricomycotina</taxon>
        <taxon>Agaricomycetes</taxon>
        <taxon>Polyporales</taxon>
        <taxon>Fomitopsis</taxon>
    </lineage>
</organism>
<dbReference type="STRING" id="1314783.A0A165NLB0"/>
<evidence type="ECO:0000313" key="7">
    <source>
        <dbReference type="EMBL" id="KZT67106.1"/>
    </source>
</evidence>
<dbReference type="GO" id="GO:0008270">
    <property type="term" value="F:zinc ion binding"/>
    <property type="evidence" value="ECO:0007669"/>
    <property type="project" value="InterPro"/>
</dbReference>
<keyword evidence="5" id="KW-0539">Nucleus</keyword>
<dbReference type="PANTHER" id="PTHR47338">
    <property type="entry name" value="ZN(II)2CYS6 TRANSCRIPTION FACTOR (EUROFUNG)-RELATED"/>
    <property type="match status" value="1"/>
</dbReference>
<dbReference type="GO" id="GO:0005634">
    <property type="term" value="C:nucleus"/>
    <property type="evidence" value="ECO:0007669"/>
    <property type="project" value="UniProtKB-SubCell"/>
</dbReference>
<dbReference type="AlphaFoldDB" id="A0A165NLB0"/>
<dbReference type="GO" id="GO:0000981">
    <property type="term" value="F:DNA-binding transcription factor activity, RNA polymerase II-specific"/>
    <property type="evidence" value="ECO:0007669"/>
    <property type="project" value="InterPro"/>
</dbReference>
<proteinExistence type="predicted"/>
<keyword evidence="2" id="KW-0479">Metal-binding</keyword>
<evidence type="ECO:0000256" key="2">
    <source>
        <dbReference type="ARBA" id="ARBA00022723"/>
    </source>
</evidence>
<dbReference type="CDD" id="cd12148">
    <property type="entry name" value="fungal_TF_MHR"/>
    <property type="match status" value="1"/>
</dbReference>
<protein>
    <recommendedName>
        <fullName evidence="6">Xylanolytic transcriptional activator regulatory domain-containing protein</fullName>
    </recommendedName>
</protein>
<accession>A0A165NLB0</accession>
<dbReference type="Pfam" id="PF04082">
    <property type="entry name" value="Fungal_trans"/>
    <property type="match status" value="1"/>
</dbReference>
<reference evidence="7 8" key="1">
    <citation type="journal article" date="2016" name="Mol. Biol. Evol.">
        <title>Comparative Genomics of Early-Diverging Mushroom-Forming Fungi Provides Insights into the Origins of Lignocellulose Decay Capabilities.</title>
        <authorList>
            <person name="Nagy L.G."/>
            <person name="Riley R."/>
            <person name="Tritt A."/>
            <person name="Adam C."/>
            <person name="Daum C."/>
            <person name="Floudas D."/>
            <person name="Sun H."/>
            <person name="Yadav J.S."/>
            <person name="Pangilinan J."/>
            <person name="Larsson K.H."/>
            <person name="Matsuura K."/>
            <person name="Barry K."/>
            <person name="Labutti K."/>
            <person name="Kuo R."/>
            <person name="Ohm R.A."/>
            <person name="Bhattacharya S.S."/>
            <person name="Shirouzu T."/>
            <person name="Yoshinaga Y."/>
            <person name="Martin F.M."/>
            <person name="Grigoriev I.V."/>
            <person name="Hibbett D.S."/>
        </authorList>
    </citation>
    <scope>NUCLEOTIDE SEQUENCE [LARGE SCALE GENOMIC DNA]</scope>
    <source>
        <strain evidence="7 8">L-15889</strain>
    </source>
</reference>
<dbReference type="InterPro" id="IPR007219">
    <property type="entry name" value="XnlR_reg_dom"/>
</dbReference>
<comment type="subcellular location">
    <subcellularLocation>
        <location evidence="1">Nucleus</location>
    </subcellularLocation>
</comment>
<gene>
    <name evidence="7" type="ORF">DAEQUDRAFT_714018</name>
</gene>